<evidence type="ECO:0000256" key="2">
    <source>
        <dbReference type="SAM" id="MobiDB-lite"/>
    </source>
</evidence>
<dbReference type="PANTHER" id="PTHR13349">
    <property type="entry name" value="TRANSLATION MACHINERY-ASSOCIATED PROTEIN 16"/>
    <property type="match status" value="1"/>
</dbReference>
<sequence>MATSKTGSSKKEDLTNGSSTFIHPKSRKCIALVKKMKKDSKKEQAKRDTKLKQSLLAEKLLWFQKHMDPNICPYTVELTGELIDNYIARNDEELEQIKLKRSIGQNRNRQHSGREDAIRITKEREINDYQSCGMEIPNILNTAECNLLKKWKGELKLLPNFKLCKFRKAQVDAVLKKKEKQMHKDNAETESVNNQTNDVPVDVNKENADSMDVE</sequence>
<comment type="similarity">
    <text evidence="1">Belongs to the TMA16 family.</text>
</comment>
<evidence type="ECO:0000256" key="1">
    <source>
        <dbReference type="ARBA" id="ARBA00034127"/>
    </source>
</evidence>
<dbReference type="AlphaFoldDB" id="A0A7M7H1R1"/>
<name>A0A7M7H1R1_NASVI</name>
<proteinExistence type="inferred from homology"/>
<dbReference type="OrthoDB" id="270284at2759"/>
<feature type="region of interest" description="Disordered" evidence="2">
    <location>
        <begin position="180"/>
        <end position="214"/>
    </location>
</feature>
<dbReference type="InParanoid" id="A0A7M7H1R1"/>
<dbReference type="Proteomes" id="UP000002358">
    <property type="component" value="Chromosome 3"/>
</dbReference>
<evidence type="ECO:0000313" key="4">
    <source>
        <dbReference type="Proteomes" id="UP000002358"/>
    </source>
</evidence>
<dbReference type="SMR" id="A0A7M7H1R1"/>
<accession>A0A7M7H1R1</accession>
<dbReference type="FunCoup" id="A0A7M7H1R1">
    <property type="interactions" value="1081"/>
</dbReference>
<dbReference type="Pfam" id="PF11176">
    <property type="entry name" value="Tma16"/>
    <property type="match status" value="1"/>
</dbReference>
<dbReference type="EnsemblMetazoa" id="XM_008205239">
    <property type="protein sequence ID" value="XP_008203461"/>
    <property type="gene ID" value="LOC100118575"/>
</dbReference>
<feature type="compositionally biased region" description="Polar residues" evidence="2">
    <location>
        <begin position="189"/>
        <end position="198"/>
    </location>
</feature>
<reference evidence="3" key="1">
    <citation type="submission" date="2021-01" db="UniProtKB">
        <authorList>
            <consortium name="EnsemblMetazoa"/>
        </authorList>
    </citation>
    <scope>IDENTIFICATION</scope>
</reference>
<dbReference type="GeneID" id="100118575"/>
<dbReference type="RefSeq" id="XP_008203461.1">
    <property type="nucleotide sequence ID" value="XM_008205239.4"/>
</dbReference>
<dbReference type="KEGG" id="nvi:100118575"/>
<dbReference type="Gene3D" id="1.20.1440.170">
    <property type="entry name" value="Translation machinery-associated protein 16-like"/>
    <property type="match status" value="1"/>
</dbReference>
<dbReference type="InterPro" id="IPR021346">
    <property type="entry name" value="Tma16"/>
</dbReference>
<evidence type="ECO:0000313" key="3">
    <source>
        <dbReference type="EnsemblMetazoa" id="XP_008203461"/>
    </source>
</evidence>
<evidence type="ECO:0008006" key="5">
    <source>
        <dbReference type="Google" id="ProtNLM"/>
    </source>
</evidence>
<feature type="region of interest" description="Disordered" evidence="2">
    <location>
        <begin position="1"/>
        <end position="21"/>
    </location>
</feature>
<dbReference type="FunFam" id="1.20.1440.170:FF:000001">
    <property type="entry name" value="Translation machinery-associated 16 homolog"/>
    <property type="match status" value="1"/>
</dbReference>
<dbReference type="PANTHER" id="PTHR13349:SF2">
    <property type="entry name" value="TRANSLATION MACHINERY-ASSOCIATED PROTEIN 16"/>
    <property type="match status" value="1"/>
</dbReference>
<dbReference type="InterPro" id="IPR038356">
    <property type="entry name" value="Tma16_sf"/>
</dbReference>
<organism evidence="3 4">
    <name type="scientific">Nasonia vitripennis</name>
    <name type="common">Parasitic wasp</name>
    <dbReference type="NCBI Taxonomy" id="7425"/>
    <lineage>
        <taxon>Eukaryota</taxon>
        <taxon>Metazoa</taxon>
        <taxon>Ecdysozoa</taxon>
        <taxon>Arthropoda</taxon>
        <taxon>Hexapoda</taxon>
        <taxon>Insecta</taxon>
        <taxon>Pterygota</taxon>
        <taxon>Neoptera</taxon>
        <taxon>Endopterygota</taxon>
        <taxon>Hymenoptera</taxon>
        <taxon>Apocrita</taxon>
        <taxon>Proctotrupomorpha</taxon>
        <taxon>Chalcidoidea</taxon>
        <taxon>Pteromalidae</taxon>
        <taxon>Pteromalinae</taxon>
        <taxon>Nasonia</taxon>
    </lineage>
</organism>
<protein>
    <recommendedName>
        <fullName evidence="5">Translation machinery-associated protein 16 homolog</fullName>
    </recommendedName>
</protein>
<dbReference type="GO" id="GO:0005634">
    <property type="term" value="C:nucleus"/>
    <property type="evidence" value="ECO:0007669"/>
    <property type="project" value="TreeGrafter"/>
</dbReference>
<keyword evidence="4" id="KW-1185">Reference proteome</keyword>